<accession>A0A2P2NAU5</accession>
<sequence length="55" mass="6236">MPQSPVLGLLSPSAQTPLMLLQVNLLEHIQQSLKSTKLYPYLLLYQIPFGHHSHN</sequence>
<dbReference type="EMBL" id="GGEC01059103">
    <property type="protein sequence ID" value="MBX39587.1"/>
    <property type="molecule type" value="Transcribed_RNA"/>
</dbReference>
<name>A0A2P2NAU5_RHIMU</name>
<organism evidence="1">
    <name type="scientific">Rhizophora mucronata</name>
    <name type="common">Asiatic mangrove</name>
    <dbReference type="NCBI Taxonomy" id="61149"/>
    <lineage>
        <taxon>Eukaryota</taxon>
        <taxon>Viridiplantae</taxon>
        <taxon>Streptophyta</taxon>
        <taxon>Embryophyta</taxon>
        <taxon>Tracheophyta</taxon>
        <taxon>Spermatophyta</taxon>
        <taxon>Magnoliopsida</taxon>
        <taxon>eudicotyledons</taxon>
        <taxon>Gunneridae</taxon>
        <taxon>Pentapetalae</taxon>
        <taxon>rosids</taxon>
        <taxon>fabids</taxon>
        <taxon>Malpighiales</taxon>
        <taxon>Rhizophoraceae</taxon>
        <taxon>Rhizophora</taxon>
    </lineage>
</organism>
<reference evidence="1" key="1">
    <citation type="submission" date="2018-02" db="EMBL/GenBank/DDBJ databases">
        <title>Rhizophora mucronata_Transcriptome.</title>
        <authorList>
            <person name="Meera S.P."/>
            <person name="Sreeshan A."/>
            <person name="Augustine A."/>
        </authorList>
    </citation>
    <scope>NUCLEOTIDE SEQUENCE</scope>
    <source>
        <tissue evidence="1">Leaf</tissue>
    </source>
</reference>
<evidence type="ECO:0000313" key="1">
    <source>
        <dbReference type="EMBL" id="MBX39587.1"/>
    </source>
</evidence>
<protein>
    <submittedName>
        <fullName evidence="1">Uncharacterized protein</fullName>
    </submittedName>
</protein>
<proteinExistence type="predicted"/>
<dbReference type="AlphaFoldDB" id="A0A2P2NAU5"/>